<reference evidence="11" key="1">
    <citation type="submission" date="2020-02" db="EMBL/GenBank/DDBJ databases">
        <authorList>
            <person name="Meier V. D."/>
        </authorList>
    </citation>
    <scope>NUCLEOTIDE SEQUENCE</scope>
    <source>
        <strain evidence="11">AVDCRST_MAG64</strain>
    </source>
</reference>
<keyword evidence="4" id="KW-0547">Nucleotide-binding</keyword>
<evidence type="ECO:0000256" key="9">
    <source>
        <dbReference type="SAM" id="Coils"/>
    </source>
</evidence>
<dbReference type="EMBL" id="CADCUQ010000482">
    <property type="protein sequence ID" value="CAA9408323.1"/>
    <property type="molecule type" value="Genomic_DNA"/>
</dbReference>
<feature type="domain" description="AAA" evidence="10">
    <location>
        <begin position="322"/>
        <end position="462"/>
    </location>
</feature>
<evidence type="ECO:0000259" key="10">
    <source>
        <dbReference type="Pfam" id="PF13614"/>
    </source>
</evidence>
<dbReference type="SUPFAM" id="SSF52540">
    <property type="entry name" value="P-loop containing nucleoside triphosphate hydrolases"/>
    <property type="match status" value="1"/>
</dbReference>
<dbReference type="PANTHER" id="PTHR32309:SF13">
    <property type="entry name" value="FERRIC ENTEROBACTIN TRANSPORT PROTEIN FEPE"/>
    <property type="match status" value="1"/>
</dbReference>
<evidence type="ECO:0000256" key="5">
    <source>
        <dbReference type="ARBA" id="ARBA00022777"/>
    </source>
</evidence>
<protein>
    <recommendedName>
        <fullName evidence="2">non-specific protein-tyrosine kinase</fullName>
        <ecNumber evidence="2">2.7.10.2</ecNumber>
    </recommendedName>
</protein>
<evidence type="ECO:0000256" key="4">
    <source>
        <dbReference type="ARBA" id="ARBA00022741"/>
    </source>
</evidence>
<evidence type="ECO:0000256" key="3">
    <source>
        <dbReference type="ARBA" id="ARBA00022679"/>
    </source>
</evidence>
<feature type="coiled-coil region" evidence="9">
    <location>
        <begin position="156"/>
        <end position="193"/>
    </location>
</feature>
<evidence type="ECO:0000256" key="8">
    <source>
        <dbReference type="ARBA" id="ARBA00051245"/>
    </source>
</evidence>
<dbReference type="InterPro" id="IPR050445">
    <property type="entry name" value="Bact_polysacc_biosynth/exp"/>
</dbReference>
<dbReference type="GO" id="GO:0005524">
    <property type="term" value="F:ATP binding"/>
    <property type="evidence" value="ECO:0007669"/>
    <property type="project" value="UniProtKB-KW"/>
</dbReference>
<dbReference type="InterPro" id="IPR005702">
    <property type="entry name" value="Wzc-like_C"/>
</dbReference>
<evidence type="ECO:0000256" key="1">
    <source>
        <dbReference type="ARBA" id="ARBA00007316"/>
    </source>
</evidence>
<keyword evidence="9" id="KW-0175">Coiled coil</keyword>
<accession>A0A6J4P7N6</accession>
<keyword evidence="7" id="KW-0829">Tyrosine-protein kinase</keyword>
<dbReference type="CDD" id="cd05387">
    <property type="entry name" value="BY-kinase"/>
    <property type="match status" value="1"/>
</dbReference>
<proteinExistence type="inferred from homology"/>
<evidence type="ECO:0000256" key="2">
    <source>
        <dbReference type="ARBA" id="ARBA00011903"/>
    </source>
</evidence>
<evidence type="ECO:0000256" key="7">
    <source>
        <dbReference type="ARBA" id="ARBA00023137"/>
    </source>
</evidence>
<comment type="catalytic activity">
    <reaction evidence="8">
        <text>L-tyrosyl-[protein] + ATP = O-phospho-L-tyrosyl-[protein] + ADP + H(+)</text>
        <dbReference type="Rhea" id="RHEA:10596"/>
        <dbReference type="Rhea" id="RHEA-COMP:10136"/>
        <dbReference type="Rhea" id="RHEA-COMP:20101"/>
        <dbReference type="ChEBI" id="CHEBI:15378"/>
        <dbReference type="ChEBI" id="CHEBI:30616"/>
        <dbReference type="ChEBI" id="CHEBI:46858"/>
        <dbReference type="ChEBI" id="CHEBI:61978"/>
        <dbReference type="ChEBI" id="CHEBI:456216"/>
        <dbReference type="EC" id="2.7.10.2"/>
    </reaction>
</comment>
<sequence>MNKQLREYESRLGSDTIEISANYNGKRMLLDRMLQEQSDIASKLAGLNSQAKTLDEDLRDGRTPAEVQAMLSRDGAYLNAKERVDGVDIQLSQLRLTLGEESQQVVSLKKLKADYQQKLDERREELKSDYAETYRGTLRNQIAAYNANGNVIKNEIERLSADIGKLNEAMQQYRVLQDKERRLRDKIAGYEENVRKMQQFRMKSDWAQVEWNSKPQKPDAPTFPKLPMTMAVAVMLGLALSLGIAFLRELTDTTVRSPRDIAKVGQLTLLGLIPAEQDDPQVSGARLPLSILDAPNSHIAEQFRQIRTRLQYAHSLDTTRSILVTSPSAGDGKSMVACNLAASLALNGRKILLVDANFRKPTLHAVFNTGSENGFGDVLTDLDRLHECVRGTDVPNLTLMTAGTRPSNPTELLESQFFIDFVERALEEYDHVIFDSGPLLMVSESVAMAPRVDGVVTVVRARGNSRGLLQRLRDELRRVKADHLGVVLNAVRSQGGGYYGRNIKSYYAYQNA</sequence>
<dbReference type="GO" id="GO:0004715">
    <property type="term" value="F:non-membrane spanning protein tyrosine kinase activity"/>
    <property type="evidence" value="ECO:0007669"/>
    <property type="project" value="UniProtKB-EC"/>
</dbReference>
<evidence type="ECO:0000313" key="11">
    <source>
        <dbReference type="EMBL" id="CAA9408323.1"/>
    </source>
</evidence>
<name>A0A6J4P7N6_9BACT</name>
<evidence type="ECO:0000256" key="6">
    <source>
        <dbReference type="ARBA" id="ARBA00022840"/>
    </source>
</evidence>
<dbReference type="AlphaFoldDB" id="A0A6J4P7N6"/>
<dbReference type="InterPro" id="IPR025669">
    <property type="entry name" value="AAA_dom"/>
</dbReference>
<dbReference type="PANTHER" id="PTHR32309">
    <property type="entry name" value="TYROSINE-PROTEIN KINASE"/>
    <property type="match status" value="1"/>
</dbReference>
<comment type="similarity">
    <text evidence="1">Belongs to the CpsD/CapB family.</text>
</comment>
<dbReference type="NCBIfam" id="TIGR01007">
    <property type="entry name" value="eps_fam"/>
    <property type="match status" value="1"/>
</dbReference>
<keyword evidence="6" id="KW-0067">ATP-binding</keyword>
<dbReference type="Gene3D" id="3.40.50.300">
    <property type="entry name" value="P-loop containing nucleotide triphosphate hydrolases"/>
    <property type="match status" value="1"/>
</dbReference>
<dbReference type="EC" id="2.7.10.2" evidence="2"/>
<organism evidence="11">
    <name type="scientific">uncultured Phycisphaerae bacterium</name>
    <dbReference type="NCBI Taxonomy" id="904963"/>
    <lineage>
        <taxon>Bacteria</taxon>
        <taxon>Pseudomonadati</taxon>
        <taxon>Planctomycetota</taxon>
        <taxon>Phycisphaerae</taxon>
        <taxon>environmental samples</taxon>
    </lineage>
</organism>
<dbReference type="Pfam" id="PF13614">
    <property type="entry name" value="AAA_31"/>
    <property type="match status" value="1"/>
</dbReference>
<gene>
    <name evidence="11" type="ORF">AVDCRST_MAG64-2140</name>
</gene>
<dbReference type="GO" id="GO:0005886">
    <property type="term" value="C:plasma membrane"/>
    <property type="evidence" value="ECO:0007669"/>
    <property type="project" value="TreeGrafter"/>
</dbReference>
<dbReference type="InterPro" id="IPR027417">
    <property type="entry name" value="P-loop_NTPase"/>
</dbReference>
<keyword evidence="3" id="KW-0808">Transferase</keyword>
<keyword evidence="5" id="KW-0418">Kinase</keyword>